<dbReference type="InterPro" id="IPR011527">
    <property type="entry name" value="ABC1_TM_dom"/>
</dbReference>
<keyword evidence="5" id="KW-0547">Nucleotide-binding</keyword>
<dbReference type="InterPro" id="IPR003593">
    <property type="entry name" value="AAA+_ATPase"/>
</dbReference>
<dbReference type="PROSITE" id="PS00211">
    <property type="entry name" value="ABC_TRANSPORTER_1"/>
    <property type="match status" value="1"/>
</dbReference>
<dbReference type="PANTHER" id="PTHR43394">
    <property type="entry name" value="ATP-DEPENDENT PERMEASE MDL1, MITOCHONDRIAL"/>
    <property type="match status" value="1"/>
</dbReference>
<dbReference type="GO" id="GO:0005886">
    <property type="term" value="C:plasma membrane"/>
    <property type="evidence" value="ECO:0007669"/>
    <property type="project" value="UniProtKB-SubCell"/>
</dbReference>
<organism evidence="12 13">
    <name type="scientific">Paenibacillus urinalis</name>
    <dbReference type="NCBI Taxonomy" id="521520"/>
    <lineage>
        <taxon>Bacteria</taxon>
        <taxon>Bacillati</taxon>
        <taxon>Bacillota</taxon>
        <taxon>Bacilli</taxon>
        <taxon>Bacillales</taxon>
        <taxon>Paenibacillaceae</taxon>
        <taxon>Paenibacillus</taxon>
    </lineage>
</organism>
<feature type="transmembrane region" description="Helical" evidence="9">
    <location>
        <begin position="12"/>
        <end position="31"/>
    </location>
</feature>
<feature type="transmembrane region" description="Helical" evidence="9">
    <location>
        <begin position="133"/>
        <end position="151"/>
    </location>
</feature>
<dbReference type="PROSITE" id="PS50893">
    <property type="entry name" value="ABC_TRANSPORTER_2"/>
    <property type="match status" value="1"/>
</dbReference>
<dbReference type="FunFam" id="1.20.1560.10:FF:000040">
    <property type="entry name" value="Multidrug ABC transporter ATP-binding protein"/>
    <property type="match status" value="1"/>
</dbReference>
<evidence type="ECO:0000256" key="6">
    <source>
        <dbReference type="ARBA" id="ARBA00022840"/>
    </source>
</evidence>
<dbReference type="RefSeq" id="WP_047910080.1">
    <property type="nucleotide sequence ID" value="NZ_CP118101.1"/>
</dbReference>
<sequence length="578" mass="63683">MSRLLPFLKPYLAASILAPLLMLLEVCMDLLQPRLMASIVDEGIMKNDLAHIRDTGLLMIGVALIGLIGGAGCSIFSSIASQSFGKDLRIKLFERIQSFSFLNLDVLKTGSLITRLTNDVVQLQTFVQMILRTFVRTPLLLIGSLVMAILLSPSLTTILFVSVPALFLILFILMKRSFPLFTKMQAKLDSVNTVLQENLSGIRVIKAFVRKGHEQQRFGNANEEYTDAAIRANRLMALNMPLMTLILNFSIVAVLWFGGLQHWGGGLEIGKLIAFINYVTQLLMSMLMLSNMLAFVSRAKVSADRVNEVLETQSEIANPSAPVVPDEAKRGSVEFKNVSFAYSSNGGDLTLRDISFTVQPGETLAILGATGSGKSSLVSLIPRLYEASGGEIYVNGVNVRHLDLNYLRQEVAMVMQQALLFSGTIRDNIRYGNPDASDEDILWAAAAAEADPFIRQLEHGYDTQLGQRGVNLSGGQKQRISIARALLTKPSILILDDSTSAVDLKTEARIQQALETEMKDTTRLIIAQRISSVMQADQIIVLDQGTIAAKGTHDELMLTSQVYQDIYRSQRKEESSYV</sequence>
<dbReference type="EMBL" id="CP118101">
    <property type="protein sequence ID" value="WDH84097.1"/>
    <property type="molecule type" value="Genomic_DNA"/>
</dbReference>
<dbReference type="InterPro" id="IPR027417">
    <property type="entry name" value="P-loop_NTPase"/>
</dbReference>
<dbReference type="InterPro" id="IPR039421">
    <property type="entry name" value="Type_1_exporter"/>
</dbReference>
<dbReference type="GO" id="GO:0005524">
    <property type="term" value="F:ATP binding"/>
    <property type="evidence" value="ECO:0007669"/>
    <property type="project" value="UniProtKB-KW"/>
</dbReference>
<keyword evidence="3" id="KW-1003">Cell membrane</keyword>
<keyword evidence="2" id="KW-0813">Transport</keyword>
<dbReference type="PANTHER" id="PTHR43394:SF1">
    <property type="entry name" value="ATP-BINDING CASSETTE SUB-FAMILY B MEMBER 10, MITOCHONDRIAL"/>
    <property type="match status" value="1"/>
</dbReference>
<evidence type="ECO:0000256" key="4">
    <source>
        <dbReference type="ARBA" id="ARBA00022692"/>
    </source>
</evidence>
<dbReference type="GO" id="GO:0015421">
    <property type="term" value="F:ABC-type oligopeptide transporter activity"/>
    <property type="evidence" value="ECO:0007669"/>
    <property type="project" value="TreeGrafter"/>
</dbReference>
<evidence type="ECO:0000256" key="9">
    <source>
        <dbReference type="SAM" id="Phobius"/>
    </source>
</evidence>
<dbReference type="SMART" id="SM00382">
    <property type="entry name" value="AAA"/>
    <property type="match status" value="1"/>
</dbReference>
<dbReference type="InterPro" id="IPR017871">
    <property type="entry name" value="ABC_transporter-like_CS"/>
</dbReference>
<proteinExistence type="predicted"/>
<evidence type="ECO:0000256" key="7">
    <source>
        <dbReference type="ARBA" id="ARBA00022989"/>
    </source>
</evidence>
<evidence type="ECO:0000256" key="5">
    <source>
        <dbReference type="ARBA" id="ARBA00022741"/>
    </source>
</evidence>
<feature type="transmembrane region" description="Helical" evidence="9">
    <location>
        <begin position="57"/>
        <end position="80"/>
    </location>
</feature>
<feature type="domain" description="ABC transporter" evidence="10">
    <location>
        <begin position="333"/>
        <end position="569"/>
    </location>
</feature>
<dbReference type="SUPFAM" id="SSF90123">
    <property type="entry name" value="ABC transporter transmembrane region"/>
    <property type="match status" value="1"/>
</dbReference>
<dbReference type="FunFam" id="3.40.50.300:FF:000221">
    <property type="entry name" value="Multidrug ABC transporter ATP-binding protein"/>
    <property type="match status" value="1"/>
</dbReference>
<evidence type="ECO:0000256" key="2">
    <source>
        <dbReference type="ARBA" id="ARBA00022448"/>
    </source>
</evidence>
<evidence type="ECO:0000256" key="8">
    <source>
        <dbReference type="ARBA" id="ARBA00023136"/>
    </source>
</evidence>
<name>A0AAX3N620_9BACL</name>
<accession>A0AAX3N620</accession>
<dbReference type="Pfam" id="PF00664">
    <property type="entry name" value="ABC_membrane"/>
    <property type="match status" value="1"/>
</dbReference>
<dbReference type="Gene3D" id="1.20.1560.10">
    <property type="entry name" value="ABC transporter type 1, transmembrane domain"/>
    <property type="match status" value="1"/>
</dbReference>
<dbReference type="CDD" id="cd18548">
    <property type="entry name" value="ABC_6TM_Tm287_like"/>
    <property type="match status" value="1"/>
</dbReference>
<comment type="subcellular location">
    <subcellularLocation>
        <location evidence="1">Cell membrane</location>
        <topology evidence="1">Multi-pass membrane protein</topology>
    </subcellularLocation>
</comment>
<dbReference type="InterPro" id="IPR036640">
    <property type="entry name" value="ABC1_TM_sf"/>
</dbReference>
<dbReference type="Pfam" id="PF00005">
    <property type="entry name" value="ABC_tran"/>
    <property type="match status" value="1"/>
</dbReference>
<reference evidence="12" key="1">
    <citation type="submission" date="2023-02" db="EMBL/GenBank/DDBJ databases">
        <title>Pathogen: clinical or host-associated sample.</title>
        <authorList>
            <person name="Hergert J."/>
            <person name="Casey R."/>
            <person name="Wagner J."/>
            <person name="Young E.L."/>
            <person name="Oakeson K.F."/>
        </authorList>
    </citation>
    <scope>NUCLEOTIDE SEQUENCE</scope>
    <source>
        <strain evidence="12">2022CK-00830</strain>
    </source>
</reference>
<evidence type="ECO:0000313" key="13">
    <source>
        <dbReference type="Proteomes" id="UP001220962"/>
    </source>
</evidence>
<feature type="transmembrane region" description="Helical" evidence="9">
    <location>
        <begin position="272"/>
        <end position="296"/>
    </location>
</feature>
<protein>
    <submittedName>
        <fullName evidence="12">ABC transporter ATP-binding protein</fullName>
    </submittedName>
</protein>
<dbReference type="PROSITE" id="PS50929">
    <property type="entry name" value="ABC_TM1F"/>
    <property type="match status" value="1"/>
</dbReference>
<dbReference type="AlphaFoldDB" id="A0AAX3N620"/>
<keyword evidence="7 9" id="KW-1133">Transmembrane helix</keyword>
<dbReference type="Gene3D" id="3.40.50.300">
    <property type="entry name" value="P-loop containing nucleotide triphosphate hydrolases"/>
    <property type="match status" value="1"/>
</dbReference>
<dbReference type="GO" id="GO:0016887">
    <property type="term" value="F:ATP hydrolysis activity"/>
    <property type="evidence" value="ECO:0007669"/>
    <property type="project" value="InterPro"/>
</dbReference>
<gene>
    <name evidence="12" type="ORF">PUW23_07745</name>
</gene>
<evidence type="ECO:0000256" key="1">
    <source>
        <dbReference type="ARBA" id="ARBA00004651"/>
    </source>
</evidence>
<dbReference type="SUPFAM" id="SSF52540">
    <property type="entry name" value="P-loop containing nucleoside triphosphate hydrolases"/>
    <property type="match status" value="1"/>
</dbReference>
<evidence type="ECO:0000259" key="11">
    <source>
        <dbReference type="PROSITE" id="PS50929"/>
    </source>
</evidence>
<dbReference type="Proteomes" id="UP001220962">
    <property type="component" value="Chromosome"/>
</dbReference>
<keyword evidence="4 9" id="KW-0812">Transmembrane</keyword>
<feature type="domain" description="ABC transmembrane type-1" evidence="11">
    <location>
        <begin position="16"/>
        <end position="298"/>
    </location>
</feature>
<keyword evidence="8 9" id="KW-0472">Membrane</keyword>
<feature type="transmembrane region" description="Helical" evidence="9">
    <location>
        <begin position="240"/>
        <end position="260"/>
    </location>
</feature>
<evidence type="ECO:0000259" key="10">
    <source>
        <dbReference type="PROSITE" id="PS50893"/>
    </source>
</evidence>
<keyword evidence="6 12" id="KW-0067">ATP-binding</keyword>
<dbReference type="InterPro" id="IPR003439">
    <property type="entry name" value="ABC_transporter-like_ATP-bd"/>
</dbReference>
<evidence type="ECO:0000256" key="3">
    <source>
        <dbReference type="ARBA" id="ARBA00022475"/>
    </source>
</evidence>
<evidence type="ECO:0000313" key="12">
    <source>
        <dbReference type="EMBL" id="WDH84097.1"/>
    </source>
</evidence>
<feature type="transmembrane region" description="Helical" evidence="9">
    <location>
        <begin position="157"/>
        <end position="174"/>
    </location>
</feature>